<keyword evidence="3" id="KW-1185">Reference proteome</keyword>
<accession>A0ABW0LJM6</accession>
<keyword evidence="1" id="KW-0472">Membrane</keyword>
<sequence>MDERSEQLVARGMAVTLGLLYVVLFVSCIWKYVTTKDITNSTLELILIVMIPGAIAWFARKDESLIIPTMSTTRKEIPTGTDEKSVKKRKKHYFIDAIGLAFIFLLFTIIDSLFIQKQWDHFSVFPEASESINITASLSLEFLLSIIIFYAIAYVLDEWKVKRYNKRLEELGYFDE</sequence>
<feature type="transmembrane region" description="Helical" evidence="1">
    <location>
        <begin position="38"/>
        <end position="59"/>
    </location>
</feature>
<dbReference type="EMBL" id="JBHSMC010000020">
    <property type="protein sequence ID" value="MFC5466099.1"/>
    <property type="molecule type" value="Genomic_DNA"/>
</dbReference>
<keyword evidence="1" id="KW-0812">Transmembrane</keyword>
<feature type="transmembrane region" description="Helical" evidence="1">
    <location>
        <begin position="134"/>
        <end position="156"/>
    </location>
</feature>
<evidence type="ECO:0000313" key="2">
    <source>
        <dbReference type="EMBL" id="MFC5466099.1"/>
    </source>
</evidence>
<evidence type="ECO:0000256" key="1">
    <source>
        <dbReference type="SAM" id="Phobius"/>
    </source>
</evidence>
<keyword evidence="1" id="KW-1133">Transmembrane helix</keyword>
<protein>
    <submittedName>
        <fullName evidence="2">Uncharacterized protein</fullName>
    </submittedName>
</protein>
<dbReference type="PROSITE" id="PS51257">
    <property type="entry name" value="PROKAR_LIPOPROTEIN"/>
    <property type="match status" value="1"/>
</dbReference>
<name>A0ABW0LJM6_9BACI</name>
<organism evidence="2 3">
    <name type="scientific">Lederbergia graminis</name>
    <dbReference type="NCBI Taxonomy" id="735518"/>
    <lineage>
        <taxon>Bacteria</taxon>
        <taxon>Bacillati</taxon>
        <taxon>Bacillota</taxon>
        <taxon>Bacilli</taxon>
        <taxon>Bacillales</taxon>
        <taxon>Bacillaceae</taxon>
        <taxon>Lederbergia</taxon>
    </lineage>
</organism>
<proteinExistence type="predicted"/>
<feature type="transmembrane region" description="Helical" evidence="1">
    <location>
        <begin position="93"/>
        <end position="114"/>
    </location>
</feature>
<dbReference type="Proteomes" id="UP001596147">
    <property type="component" value="Unassembled WGS sequence"/>
</dbReference>
<comment type="caution">
    <text evidence="2">The sequence shown here is derived from an EMBL/GenBank/DDBJ whole genome shotgun (WGS) entry which is preliminary data.</text>
</comment>
<dbReference type="RefSeq" id="WP_382353570.1">
    <property type="nucleotide sequence ID" value="NZ_JBHSMC010000020.1"/>
</dbReference>
<gene>
    <name evidence="2" type="ORF">ACFPM4_15300</name>
</gene>
<evidence type="ECO:0000313" key="3">
    <source>
        <dbReference type="Proteomes" id="UP001596147"/>
    </source>
</evidence>
<reference evidence="3" key="1">
    <citation type="journal article" date="2019" name="Int. J. Syst. Evol. Microbiol.">
        <title>The Global Catalogue of Microorganisms (GCM) 10K type strain sequencing project: providing services to taxonomists for standard genome sequencing and annotation.</title>
        <authorList>
            <consortium name="The Broad Institute Genomics Platform"/>
            <consortium name="The Broad Institute Genome Sequencing Center for Infectious Disease"/>
            <person name="Wu L."/>
            <person name="Ma J."/>
        </authorList>
    </citation>
    <scope>NUCLEOTIDE SEQUENCE [LARGE SCALE GENOMIC DNA]</scope>
    <source>
        <strain evidence="3">CGMCC 1.12237</strain>
    </source>
</reference>
<feature type="transmembrane region" description="Helical" evidence="1">
    <location>
        <begin position="12"/>
        <end position="32"/>
    </location>
</feature>